<dbReference type="EMBL" id="MWQN01000006">
    <property type="protein sequence ID" value="OPC76578.1"/>
    <property type="molecule type" value="Genomic_DNA"/>
</dbReference>
<keyword evidence="4" id="KW-1185">Reference proteome</keyword>
<organism evidence="3 4">
    <name type="scientific">Embleya scabrispora</name>
    <dbReference type="NCBI Taxonomy" id="159449"/>
    <lineage>
        <taxon>Bacteria</taxon>
        <taxon>Bacillati</taxon>
        <taxon>Actinomycetota</taxon>
        <taxon>Actinomycetes</taxon>
        <taxon>Kitasatosporales</taxon>
        <taxon>Streptomycetaceae</taxon>
        <taxon>Embleya</taxon>
    </lineage>
</organism>
<comment type="caution">
    <text evidence="3">The sequence shown here is derived from an EMBL/GenBank/DDBJ whole genome shotgun (WGS) entry which is preliminary data.</text>
</comment>
<feature type="compositionally biased region" description="Low complexity" evidence="1">
    <location>
        <begin position="153"/>
        <end position="165"/>
    </location>
</feature>
<feature type="compositionally biased region" description="Low complexity" evidence="1">
    <location>
        <begin position="245"/>
        <end position="259"/>
    </location>
</feature>
<feature type="domain" description="Helicase-associated" evidence="2">
    <location>
        <begin position="176"/>
        <end position="243"/>
    </location>
</feature>
<feature type="region of interest" description="Disordered" evidence="1">
    <location>
        <begin position="153"/>
        <end position="174"/>
    </location>
</feature>
<dbReference type="Proteomes" id="UP000190037">
    <property type="component" value="Unassembled WGS sequence"/>
</dbReference>
<accession>A0A1T3NIG2</accession>
<proteinExistence type="predicted"/>
<dbReference type="AlphaFoldDB" id="A0A1T3NIG2"/>
<reference evidence="3 4" key="1">
    <citation type="submission" date="2017-03" db="EMBL/GenBank/DDBJ databases">
        <title>Draft genome sequence of Streptomyces scabrisporus NF3, endophyte isolated from Amphipterygium adstringens.</title>
        <authorList>
            <person name="Vazquez M."/>
            <person name="Ceapa C.D."/>
            <person name="Rodriguez Luna D."/>
            <person name="Sanchez Esquivel S."/>
        </authorList>
    </citation>
    <scope>NUCLEOTIDE SEQUENCE [LARGE SCALE GENOMIC DNA]</scope>
    <source>
        <strain evidence="3 4">NF3</strain>
    </source>
</reference>
<evidence type="ECO:0000259" key="2">
    <source>
        <dbReference type="Pfam" id="PF03457"/>
    </source>
</evidence>
<dbReference type="OrthoDB" id="4315859at2"/>
<evidence type="ECO:0000256" key="1">
    <source>
        <dbReference type="SAM" id="MobiDB-lite"/>
    </source>
</evidence>
<feature type="region of interest" description="Disordered" evidence="1">
    <location>
        <begin position="243"/>
        <end position="304"/>
    </location>
</feature>
<gene>
    <name evidence="3" type="ORF">B4N89_47115</name>
</gene>
<evidence type="ECO:0000313" key="4">
    <source>
        <dbReference type="Proteomes" id="UP000190037"/>
    </source>
</evidence>
<dbReference type="InterPro" id="IPR005114">
    <property type="entry name" value="Helicase_assoc"/>
</dbReference>
<sequence>MSFCSSVSLWSSASGSSAVNLRPIRRRRTLFIGSLGLTSTRCFKPPRKSTDTRAVPICKGVLTASELQGISAPIGGSWDMWNPHVAGTGRRLVPHPPSGLLPPEAGTATRAAPGFTPTHPAAVAGSAAAGVGRAERGATRAVARARAGPARVDRAAAGAEAAVPVPDGPRPKRTREQAWATAVGTAAAYRTRVGHLEVPRGHVETVTAFDGWPEDVRLGVWVTTTRSRKAKLPAERIAALDALRRAGSGPGRRSPPTRGRPARVRCSPTTAPGFPGRSRRCGRSSAPPANSARGPRRSDRSTVT</sequence>
<dbReference type="Gene3D" id="6.10.140.530">
    <property type="match status" value="1"/>
</dbReference>
<protein>
    <recommendedName>
        <fullName evidence="2">Helicase-associated domain-containing protein</fullName>
    </recommendedName>
</protein>
<name>A0A1T3NIG2_9ACTN</name>
<evidence type="ECO:0000313" key="3">
    <source>
        <dbReference type="EMBL" id="OPC76578.1"/>
    </source>
</evidence>
<dbReference type="Pfam" id="PF03457">
    <property type="entry name" value="HA"/>
    <property type="match status" value="1"/>
</dbReference>